<dbReference type="PROSITE" id="PS51318">
    <property type="entry name" value="TAT"/>
    <property type="match status" value="1"/>
</dbReference>
<organism evidence="3">
    <name type="scientific">hydrothermal vent metagenome</name>
    <dbReference type="NCBI Taxonomy" id="652676"/>
    <lineage>
        <taxon>unclassified sequences</taxon>
        <taxon>metagenomes</taxon>
        <taxon>ecological metagenomes</taxon>
    </lineage>
</organism>
<dbReference type="EMBL" id="UOEG01000049">
    <property type="protein sequence ID" value="VAV89645.1"/>
    <property type="molecule type" value="Genomic_DNA"/>
</dbReference>
<sequence length="495" mass="53195">MTPITRRLFLSTALAGLASPALAGPLAVSLRPKQRPKAAVPRAVSGAKALIEQANLGGNVGFSVIDVQSGLVLEGYGPRIGQPPASVAKSVTALYALETLGSGYRFSTRLLATGPVKNGVIRGDLVLVGGGDPTLDTNALADMAAQLKAAGVRAVRGRFRVYGGGLPYTREISPDQPDYVSYNPSVSGLSLNYNRVHFEWKRDSDGYQVMMDARSNKYRPDVRVARMSVSERKTPVYTYRDGGDYDKWTVAKSALGKGGTRWLPVRKPEAYAGEVFASFARAHGIELSKAKVMRNAPKGTVLVSWQSVPLRKILRAMLKYSANLTAELVGLTATVARRGGVASLATSAQEMSGWAEIALGMENIRLVDHSGLGGSSRLSAQAMAGALAKVYKQDALKPILKKIVLRDDNGKPMKNHPIKVVAKTGTLYFVSALAGYMTAPDGTDLAFAIFAADTKRRDALDPLAMERPVGTRSWNKRAKQMQQKLIERWGAVYGS</sequence>
<keyword evidence="2 3" id="KW-0378">Hydrolase</keyword>
<dbReference type="NCBIfam" id="TIGR00666">
    <property type="entry name" value="PBP4"/>
    <property type="match status" value="1"/>
</dbReference>
<dbReference type="GO" id="GO:0006508">
    <property type="term" value="P:proteolysis"/>
    <property type="evidence" value="ECO:0007669"/>
    <property type="project" value="InterPro"/>
</dbReference>
<dbReference type="AlphaFoldDB" id="A0A3B0S2E0"/>
<dbReference type="InterPro" id="IPR000667">
    <property type="entry name" value="Peptidase_S13"/>
</dbReference>
<name>A0A3B0S2E0_9ZZZZ</name>
<accession>A0A3B0S2E0</accession>
<keyword evidence="3" id="KW-0121">Carboxypeptidase</keyword>
<evidence type="ECO:0000313" key="3">
    <source>
        <dbReference type="EMBL" id="VAV89645.1"/>
    </source>
</evidence>
<proteinExistence type="inferred from homology"/>
<reference evidence="3" key="1">
    <citation type="submission" date="2018-06" db="EMBL/GenBank/DDBJ databases">
        <authorList>
            <person name="Zhirakovskaya E."/>
        </authorList>
    </citation>
    <scope>NUCLEOTIDE SEQUENCE</scope>
</reference>
<dbReference type="Gene3D" id="3.40.710.10">
    <property type="entry name" value="DD-peptidase/beta-lactamase superfamily"/>
    <property type="match status" value="1"/>
</dbReference>
<keyword evidence="3" id="KW-0645">Protease</keyword>
<dbReference type="PRINTS" id="PR00922">
    <property type="entry name" value="DADACBPTASE3"/>
</dbReference>
<dbReference type="Pfam" id="PF02113">
    <property type="entry name" value="Peptidase_S13"/>
    <property type="match status" value="1"/>
</dbReference>
<dbReference type="SUPFAM" id="SSF56601">
    <property type="entry name" value="beta-lactamase/transpeptidase-like"/>
    <property type="match status" value="1"/>
</dbReference>
<dbReference type="EC" id="3.4.16.4" evidence="3"/>
<dbReference type="GO" id="GO:0000270">
    <property type="term" value="P:peptidoglycan metabolic process"/>
    <property type="evidence" value="ECO:0007669"/>
    <property type="project" value="TreeGrafter"/>
</dbReference>
<dbReference type="InterPro" id="IPR012338">
    <property type="entry name" value="Beta-lactam/transpept-like"/>
</dbReference>
<gene>
    <name evidence="3" type="ORF">MNBD_ALPHA07-1761</name>
</gene>
<evidence type="ECO:0000256" key="1">
    <source>
        <dbReference type="ARBA" id="ARBA00006096"/>
    </source>
</evidence>
<protein>
    <submittedName>
        <fullName evidence="3">D-alanyl-D-alanine carboxypeptidase</fullName>
        <ecNumber evidence="3">3.4.16.4</ecNumber>
    </submittedName>
</protein>
<dbReference type="Gene3D" id="3.50.80.20">
    <property type="entry name" value="D-Ala-D-Ala carboxypeptidase C, peptidase S13"/>
    <property type="match status" value="1"/>
</dbReference>
<evidence type="ECO:0000256" key="2">
    <source>
        <dbReference type="ARBA" id="ARBA00022801"/>
    </source>
</evidence>
<comment type="similarity">
    <text evidence="1">Belongs to the peptidase S13 family.</text>
</comment>
<dbReference type="GO" id="GO:0009002">
    <property type="term" value="F:serine-type D-Ala-D-Ala carboxypeptidase activity"/>
    <property type="evidence" value="ECO:0007669"/>
    <property type="project" value="UniProtKB-EC"/>
</dbReference>
<dbReference type="PANTHER" id="PTHR30023:SF0">
    <property type="entry name" value="PENICILLIN-SENSITIVE CARBOXYPEPTIDASE A"/>
    <property type="match status" value="1"/>
</dbReference>
<dbReference type="PANTHER" id="PTHR30023">
    <property type="entry name" value="D-ALANYL-D-ALANINE CARBOXYPEPTIDASE"/>
    <property type="match status" value="1"/>
</dbReference>
<dbReference type="InterPro" id="IPR006311">
    <property type="entry name" value="TAT_signal"/>
</dbReference>